<organism evidence="14 15">
    <name type="scientific">Ruminobacter amylophilus</name>
    <dbReference type="NCBI Taxonomy" id="867"/>
    <lineage>
        <taxon>Bacteria</taxon>
        <taxon>Pseudomonadati</taxon>
        <taxon>Pseudomonadota</taxon>
        <taxon>Gammaproteobacteria</taxon>
        <taxon>Aeromonadales</taxon>
        <taxon>Succinivibrionaceae</taxon>
        <taxon>Ruminobacter</taxon>
    </lineage>
</organism>
<feature type="domain" description="RNA polymerase sigma factor 54 DNA-binding" evidence="12">
    <location>
        <begin position="371"/>
        <end position="529"/>
    </location>
</feature>
<evidence type="ECO:0000313" key="15">
    <source>
        <dbReference type="Proteomes" id="UP000243745"/>
    </source>
</evidence>
<evidence type="ECO:0000256" key="8">
    <source>
        <dbReference type="ARBA" id="ARBA00023125"/>
    </source>
</evidence>
<dbReference type="Gene3D" id="1.10.10.60">
    <property type="entry name" value="Homeodomain-like"/>
    <property type="match status" value="1"/>
</dbReference>
<feature type="region of interest" description="Disordered" evidence="11">
    <location>
        <begin position="76"/>
        <end position="136"/>
    </location>
</feature>
<dbReference type="GO" id="GO:0016779">
    <property type="term" value="F:nucleotidyltransferase activity"/>
    <property type="evidence" value="ECO:0007669"/>
    <property type="project" value="UniProtKB-KW"/>
</dbReference>
<sequence length="531" mass="60393">MKAGLNLNQVNVQTLTMTPQLQQAIRLLQLSTIELQHEIQENLDKNPFLEMDESDNDNSNIASLDEIREQEYRLENSNDDITPFNNDPTVSLDNAPYAEGSRDNEYSPLKGDDSSDSSIARDDSDSVSDNSQSDVDFWQESYNAGVSSGRTRNTDSDDLEDFQGATAYGLAEHLNWQLNLTPMNDMDHLIAEAIIDGINESGYLTESLDDILLAVKPEFPEVTIDDAERVLCIVQHFDPVGIASRNLQESLLIQLNQFGDDDNVVLARKIVSDYLELLGRKDFRTLAKNLEIKEKNSYLLKEAIDIITKLEPRPGNCIPQEKSEYVIPDVSVHKKDGVWIAELNPNSIPKIRLNETYCQLCSNVKNPKESQYIRNHMQEAHSFIQSVNKRNETLYRVASCIVLHQQDFFERGEQFMKPLVLNDIAVETNLHESTISRVTTEKYIHTPRGTFELKYFFSSHVNSTDRCDEISSTAIRAKIKKLISEENQKKPLSDSQLSKILEEEGIQVARRTVAKYRESLNIPPSSQRKTM</sequence>
<keyword evidence="6 10" id="KW-0805">Transcription regulation</keyword>
<keyword evidence="8 10" id="KW-0238">DNA-binding</keyword>
<evidence type="ECO:0000259" key="13">
    <source>
        <dbReference type="Pfam" id="PF04963"/>
    </source>
</evidence>
<dbReference type="PRINTS" id="PR00045">
    <property type="entry name" value="SIGMA54FCT"/>
</dbReference>
<dbReference type="AlphaFoldDB" id="A0A662ZKG8"/>
<reference evidence="14 15" key="1">
    <citation type="submission" date="2016-10" db="EMBL/GenBank/DDBJ databases">
        <authorList>
            <person name="Varghese N."/>
            <person name="Submissions S."/>
        </authorList>
    </citation>
    <scope>NUCLEOTIDE SEQUENCE [LARGE SCALE GENOMIC DNA]</scope>
    <source>
        <strain evidence="14 15">DSM 1361</strain>
    </source>
</reference>
<evidence type="ECO:0000256" key="2">
    <source>
        <dbReference type="ARBA" id="ARBA00019942"/>
    </source>
</evidence>
<dbReference type="InterPro" id="IPR007046">
    <property type="entry name" value="RNA_pol_sigma_54_core-bd"/>
</dbReference>
<evidence type="ECO:0000256" key="3">
    <source>
        <dbReference type="ARBA" id="ARBA00022478"/>
    </source>
</evidence>
<evidence type="ECO:0000256" key="4">
    <source>
        <dbReference type="ARBA" id="ARBA00022679"/>
    </source>
</evidence>
<proteinExistence type="inferred from homology"/>
<dbReference type="GO" id="GO:0006352">
    <property type="term" value="P:DNA-templated transcription initiation"/>
    <property type="evidence" value="ECO:0007669"/>
    <property type="project" value="InterPro"/>
</dbReference>
<dbReference type="PANTHER" id="PTHR32248:SF4">
    <property type="entry name" value="RNA POLYMERASE SIGMA-54 FACTOR"/>
    <property type="match status" value="1"/>
</dbReference>
<dbReference type="GO" id="GO:0003677">
    <property type="term" value="F:DNA binding"/>
    <property type="evidence" value="ECO:0007669"/>
    <property type="project" value="UniProtKB-KW"/>
</dbReference>
<feature type="domain" description="RNA polymerase sigma factor 54 core-binding" evidence="13">
    <location>
        <begin position="169"/>
        <end position="357"/>
    </location>
</feature>
<evidence type="ECO:0000256" key="7">
    <source>
        <dbReference type="ARBA" id="ARBA00023082"/>
    </source>
</evidence>
<evidence type="ECO:0000256" key="5">
    <source>
        <dbReference type="ARBA" id="ARBA00022695"/>
    </source>
</evidence>
<dbReference type="InterPro" id="IPR000394">
    <property type="entry name" value="RNA_pol_sigma_54"/>
</dbReference>
<dbReference type="Proteomes" id="UP000243745">
    <property type="component" value="Unassembled WGS sequence"/>
</dbReference>
<evidence type="ECO:0000259" key="12">
    <source>
        <dbReference type="Pfam" id="PF04552"/>
    </source>
</evidence>
<dbReference type="PIRSF" id="PIRSF000774">
    <property type="entry name" value="RpoN"/>
    <property type="match status" value="1"/>
</dbReference>
<dbReference type="RefSeq" id="WP_093143099.1">
    <property type="nucleotide sequence ID" value="NZ_FOXF01000043.1"/>
</dbReference>
<evidence type="ECO:0000256" key="1">
    <source>
        <dbReference type="ARBA" id="ARBA00008798"/>
    </source>
</evidence>
<dbReference type="PROSITE" id="PS00718">
    <property type="entry name" value="SIGMA54_2"/>
    <property type="match status" value="1"/>
</dbReference>
<dbReference type="InterPro" id="IPR007634">
    <property type="entry name" value="RNA_pol_sigma_54_DNA-bd"/>
</dbReference>
<dbReference type="GO" id="GO:0000428">
    <property type="term" value="C:DNA-directed RNA polymerase complex"/>
    <property type="evidence" value="ECO:0007669"/>
    <property type="project" value="UniProtKB-KW"/>
</dbReference>
<name>A0A662ZKG8_9GAMM</name>
<dbReference type="PROSITE" id="PS00717">
    <property type="entry name" value="SIGMA54_1"/>
    <property type="match status" value="1"/>
</dbReference>
<dbReference type="OrthoDB" id="9814402at2"/>
<comment type="function">
    <text evidence="10">Sigma factors are initiation factors that promote the attachment of RNA polymerase to specific initiation sites and are then released.</text>
</comment>
<keyword evidence="9 10" id="KW-0804">Transcription</keyword>
<protein>
    <recommendedName>
        <fullName evidence="2 10">RNA polymerase sigma-54 factor</fullName>
    </recommendedName>
</protein>
<feature type="compositionally biased region" description="Basic and acidic residues" evidence="11">
    <location>
        <begin position="100"/>
        <end position="124"/>
    </location>
</feature>
<dbReference type="Pfam" id="PF04552">
    <property type="entry name" value="Sigma54_DBD"/>
    <property type="match status" value="1"/>
</dbReference>
<comment type="similarity">
    <text evidence="1 10">Belongs to the sigma-54 factor family.</text>
</comment>
<dbReference type="PROSITE" id="PS50044">
    <property type="entry name" value="SIGMA54_3"/>
    <property type="match status" value="1"/>
</dbReference>
<evidence type="ECO:0000256" key="10">
    <source>
        <dbReference type="PIRNR" id="PIRNR000774"/>
    </source>
</evidence>
<dbReference type="NCBIfam" id="TIGR02395">
    <property type="entry name" value="rpoN_sigma"/>
    <property type="match status" value="1"/>
</dbReference>
<gene>
    <name evidence="14" type="ORF">SAMN02910344_01873</name>
</gene>
<dbReference type="PANTHER" id="PTHR32248">
    <property type="entry name" value="RNA POLYMERASE SIGMA-54 FACTOR"/>
    <property type="match status" value="1"/>
</dbReference>
<dbReference type="EMBL" id="FOXF01000043">
    <property type="protein sequence ID" value="SFP61414.1"/>
    <property type="molecule type" value="Genomic_DNA"/>
</dbReference>
<keyword evidence="4 10" id="KW-0808">Transferase</keyword>
<keyword evidence="5 10" id="KW-0548">Nucleotidyltransferase</keyword>
<dbReference type="NCBIfam" id="NF009118">
    <property type="entry name" value="PRK12469.1"/>
    <property type="match status" value="1"/>
</dbReference>
<evidence type="ECO:0000256" key="9">
    <source>
        <dbReference type="ARBA" id="ARBA00023163"/>
    </source>
</evidence>
<keyword evidence="15" id="KW-1185">Reference proteome</keyword>
<dbReference type="Gene3D" id="1.10.10.1330">
    <property type="entry name" value="RNA polymerase sigma-54 factor, core-binding domain"/>
    <property type="match status" value="1"/>
</dbReference>
<dbReference type="Pfam" id="PF00309">
    <property type="entry name" value="Sigma54_AID"/>
    <property type="match status" value="1"/>
</dbReference>
<keyword evidence="7 10" id="KW-0731">Sigma factor</keyword>
<dbReference type="GO" id="GO:0016987">
    <property type="term" value="F:sigma factor activity"/>
    <property type="evidence" value="ECO:0007669"/>
    <property type="project" value="UniProtKB-KW"/>
</dbReference>
<accession>A0A662ZKG8</accession>
<evidence type="ECO:0000256" key="11">
    <source>
        <dbReference type="SAM" id="MobiDB-lite"/>
    </source>
</evidence>
<feature type="compositionally biased region" description="Polar residues" evidence="11">
    <location>
        <begin position="79"/>
        <end position="92"/>
    </location>
</feature>
<evidence type="ECO:0000256" key="6">
    <source>
        <dbReference type="ARBA" id="ARBA00023015"/>
    </source>
</evidence>
<dbReference type="InterPro" id="IPR038709">
    <property type="entry name" value="RpoN_core-bd_sf"/>
</dbReference>
<evidence type="ECO:0000313" key="14">
    <source>
        <dbReference type="EMBL" id="SFP61414.1"/>
    </source>
</evidence>
<dbReference type="GO" id="GO:0001216">
    <property type="term" value="F:DNA-binding transcription activator activity"/>
    <property type="evidence" value="ECO:0007669"/>
    <property type="project" value="InterPro"/>
</dbReference>
<feature type="compositionally biased region" description="Low complexity" evidence="11">
    <location>
        <begin position="127"/>
        <end position="136"/>
    </location>
</feature>
<dbReference type="NCBIfam" id="NF004595">
    <property type="entry name" value="PRK05932.1-2"/>
    <property type="match status" value="1"/>
</dbReference>
<keyword evidence="3 10" id="KW-0240">DNA-directed RNA polymerase</keyword>
<dbReference type="Pfam" id="PF04963">
    <property type="entry name" value="Sigma54_CBD"/>
    <property type="match status" value="1"/>
</dbReference>